<evidence type="ECO:0008006" key="2">
    <source>
        <dbReference type="Google" id="ProtNLM"/>
    </source>
</evidence>
<reference evidence="1" key="1">
    <citation type="submission" date="2018-05" db="EMBL/GenBank/DDBJ databases">
        <authorList>
            <person name="Lanie J.A."/>
            <person name="Ng W.-L."/>
            <person name="Kazmierczak K.M."/>
            <person name="Andrzejewski T.M."/>
            <person name="Davidsen T.M."/>
            <person name="Wayne K.J."/>
            <person name="Tettelin H."/>
            <person name="Glass J.I."/>
            <person name="Rusch D."/>
            <person name="Podicherti R."/>
            <person name="Tsui H.-C.T."/>
            <person name="Winkler M.E."/>
        </authorList>
    </citation>
    <scope>NUCLEOTIDE SEQUENCE</scope>
</reference>
<proteinExistence type="predicted"/>
<sequence length="125" mass="14516">MKLSIVLLSFYSVLFSQHMGDSTVRKGADAFYNYEYERSIEILNQARKDYPDHPGVHVAWAAAHWRNDEANLSLEEIYANFDVNLIEIESIYDSLLTIHPDHPEYMLYYGTARGLKARIFLGQKK</sequence>
<dbReference type="AlphaFoldDB" id="A0A382QB11"/>
<dbReference type="InterPro" id="IPR011990">
    <property type="entry name" value="TPR-like_helical_dom_sf"/>
</dbReference>
<organism evidence="1">
    <name type="scientific">marine metagenome</name>
    <dbReference type="NCBI Taxonomy" id="408172"/>
    <lineage>
        <taxon>unclassified sequences</taxon>
        <taxon>metagenomes</taxon>
        <taxon>ecological metagenomes</taxon>
    </lineage>
</organism>
<gene>
    <name evidence="1" type="ORF">METZ01_LOCUS335603</name>
</gene>
<name>A0A382QB11_9ZZZZ</name>
<feature type="non-terminal residue" evidence="1">
    <location>
        <position position="125"/>
    </location>
</feature>
<dbReference type="SUPFAM" id="SSF48452">
    <property type="entry name" value="TPR-like"/>
    <property type="match status" value="1"/>
</dbReference>
<accession>A0A382QB11</accession>
<dbReference type="EMBL" id="UINC01113265">
    <property type="protein sequence ID" value="SVC82749.1"/>
    <property type="molecule type" value="Genomic_DNA"/>
</dbReference>
<evidence type="ECO:0000313" key="1">
    <source>
        <dbReference type="EMBL" id="SVC82749.1"/>
    </source>
</evidence>
<protein>
    <recommendedName>
        <fullName evidence="2">Outer membrane lipoprotein BamD-like domain-containing protein</fullName>
    </recommendedName>
</protein>
<dbReference type="Gene3D" id="1.25.40.10">
    <property type="entry name" value="Tetratricopeptide repeat domain"/>
    <property type="match status" value="1"/>
</dbReference>